<dbReference type="Gene3D" id="1.10.287.470">
    <property type="entry name" value="Helix hairpin bin"/>
    <property type="match status" value="1"/>
</dbReference>
<dbReference type="PROSITE" id="PS51257">
    <property type="entry name" value="PROKAR_LIPOPROTEIN"/>
    <property type="match status" value="1"/>
</dbReference>
<feature type="domain" description="Multidrug resistance protein MdtA-like barrel-sandwich hybrid" evidence="5">
    <location>
        <begin position="58"/>
        <end position="196"/>
    </location>
</feature>
<dbReference type="AlphaFoldDB" id="A0A4P6YAL4"/>
<feature type="chain" id="PRO_5020708859" evidence="3">
    <location>
        <begin position="24"/>
        <end position="382"/>
    </location>
</feature>
<dbReference type="GO" id="GO:0046677">
    <property type="term" value="P:response to antibiotic"/>
    <property type="evidence" value="ECO:0007669"/>
    <property type="project" value="TreeGrafter"/>
</dbReference>
<dbReference type="Gene3D" id="2.40.50.100">
    <property type="match status" value="1"/>
</dbReference>
<evidence type="ECO:0000313" key="9">
    <source>
        <dbReference type="Proteomes" id="UP000291124"/>
    </source>
</evidence>
<dbReference type="InterPro" id="IPR006143">
    <property type="entry name" value="RND_pump_MFP"/>
</dbReference>
<dbReference type="Pfam" id="PF25944">
    <property type="entry name" value="Beta-barrel_RND"/>
    <property type="match status" value="1"/>
</dbReference>
<organism evidence="8 9">
    <name type="scientific">Flavobacterium nackdongense</name>
    <dbReference type="NCBI Taxonomy" id="2547394"/>
    <lineage>
        <taxon>Bacteria</taxon>
        <taxon>Pseudomonadati</taxon>
        <taxon>Bacteroidota</taxon>
        <taxon>Flavobacteriia</taxon>
        <taxon>Flavobacteriales</taxon>
        <taxon>Flavobacteriaceae</taxon>
        <taxon>Flavobacterium</taxon>
    </lineage>
</organism>
<sequence length="382" mass="41319">MKKTYYLAALLVVFLSFSCKKGAAPEMKPLEIAVTDVLQQDVRLESEFTGQTFGQADIQINPRVDGVIESLNFKEGSLVTKGQLLYTIDPLPFQAKVNQAEGSLAEVEARLAKTKSDYEMMVPLAKINAVSQRELVAAKSAYNASLAAISATKASLQNARLELGYCRILAPITGLIGISKVRVGDYVRPGATSVLNTVSDLGDVRVRFTMSEQEFLRIYREVNKPDSKLKGAGQSISLTLSDGTIYPQTGKVSFADRQVDPTTGAITFEAAFPNPDKLLRPGQYVKIGVVTDVRNAALVIPQRAVIEMQGIYQVYVLGDSSKVQMQIIKPGPAIKDGYIVEDGLKSGDKIAMGGTSLLKNGSVITPKIIQWKPGQAETAPTK</sequence>
<feature type="domain" description="Multidrug resistance protein MdtA-like alpha-helical hairpin" evidence="4">
    <location>
        <begin position="97"/>
        <end position="165"/>
    </location>
</feature>
<dbReference type="Proteomes" id="UP000291124">
    <property type="component" value="Chromosome"/>
</dbReference>
<dbReference type="InterPro" id="IPR058627">
    <property type="entry name" value="MdtA-like_C"/>
</dbReference>
<keyword evidence="9" id="KW-1185">Reference proteome</keyword>
<dbReference type="Pfam" id="PF25917">
    <property type="entry name" value="BSH_RND"/>
    <property type="match status" value="1"/>
</dbReference>
<name>A0A4P6YAL4_9FLAO</name>
<protein>
    <submittedName>
        <fullName evidence="8">Efflux RND transporter periplasmic adaptor subunit</fullName>
    </submittedName>
</protein>
<reference evidence="9" key="1">
    <citation type="submission" date="2019-03" db="EMBL/GenBank/DDBJ databases">
        <title>Flavobacterium sp.</title>
        <authorList>
            <person name="Kim H."/>
        </authorList>
    </citation>
    <scope>NUCLEOTIDE SEQUENCE [LARGE SCALE GENOMIC DNA]</scope>
    <source>
        <strain evidence="9">GS13</strain>
    </source>
</reference>
<dbReference type="GO" id="GO:0030313">
    <property type="term" value="C:cell envelope"/>
    <property type="evidence" value="ECO:0007669"/>
    <property type="project" value="UniProtKB-SubCell"/>
</dbReference>
<feature type="domain" description="Multidrug resistance protein MdtA-like beta-barrel" evidence="6">
    <location>
        <begin position="204"/>
        <end position="289"/>
    </location>
</feature>
<feature type="signal peptide" evidence="3">
    <location>
        <begin position="1"/>
        <end position="23"/>
    </location>
</feature>
<feature type="domain" description="Multidrug resistance protein MdtA-like C-terminal permuted SH3" evidence="7">
    <location>
        <begin position="297"/>
        <end position="354"/>
    </location>
</feature>
<dbReference type="PANTHER" id="PTHR30158">
    <property type="entry name" value="ACRA/E-RELATED COMPONENT OF DRUG EFFLUX TRANSPORTER"/>
    <property type="match status" value="1"/>
</dbReference>
<evidence type="ECO:0000256" key="1">
    <source>
        <dbReference type="ARBA" id="ARBA00004196"/>
    </source>
</evidence>
<comment type="similarity">
    <text evidence="2">Belongs to the membrane fusion protein (MFP) (TC 8.A.1) family.</text>
</comment>
<evidence type="ECO:0000256" key="3">
    <source>
        <dbReference type="SAM" id="SignalP"/>
    </source>
</evidence>
<dbReference type="InterPro" id="IPR058625">
    <property type="entry name" value="MdtA-like_BSH"/>
</dbReference>
<dbReference type="InterPro" id="IPR058624">
    <property type="entry name" value="MdtA-like_HH"/>
</dbReference>
<dbReference type="Pfam" id="PF25967">
    <property type="entry name" value="RND-MFP_C"/>
    <property type="match status" value="1"/>
</dbReference>
<dbReference type="OrthoDB" id="9801814at2"/>
<accession>A0A4P6YAL4</accession>
<evidence type="ECO:0000256" key="2">
    <source>
        <dbReference type="ARBA" id="ARBA00009477"/>
    </source>
</evidence>
<dbReference type="RefSeq" id="WP_133275206.1">
    <property type="nucleotide sequence ID" value="NZ_CP037933.1"/>
</dbReference>
<dbReference type="EMBL" id="CP037933">
    <property type="protein sequence ID" value="QBN17675.1"/>
    <property type="molecule type" value="Genomic_DNA"/>
</dbReference>
<dbReference type="NCBIfam" id="TIGR01730">
    <property type="entry name" value="RND_mfp"/>
    <property type="match status" value="1"/>
</dbReference>
<dbReference type="KEGG" id="fnk:E1750_02270"/>
<dbReference type="Pfam" id="PF25876">
    <property type="entry name" value="HH_MFP_RND"/>
    <property type="match status" value="1"/>
</dbReference>
<evidence type="ECO:0000259" key="6">
    <source>
        <dbReference type="Pfam" id="PF25944"/>
    </source>
</evidence>
<gene>
    <name evidence="8" type="ORF">E1750_02270</name>
</gene>
<evidence type="ECO:0000259" key="5">
    <source>
        <dbReference type="Pfam" id="PF25917"/>
    </source>
</evidence>
<dbReference type="Gene3D" id="2.40.30.170">
    <property type="match status" value="1"/>
</dbReference>
<evidence type="ECO:0000259" key="7">
    <source>
        <dbReference type="Pfam" id="PF25967"/>
    </source>
</evidence>
<evidence type="ECO:0000313" key="8">
    <source>
        <dbReference type="EMBL" id="QBN17675.1"/>
    </source>
</evidence>
<dbReference type="Gene3D" id="2.40.420.20">
    <property type="match status" value="1"/>
</dbReference>
<dbReference type="InterPro" id="IPR058626">
    <property type="entry name" value="MdtA-like_b-barrel"/>
</dbReference>
<keyword evidence="3" id="KW-0732">Signal</keyword>
<evidence type="ECO:0000259" key="4">
    <source>
        <dbReference type="Pfam" id="PF25876"/>
    </source>
</evidence>
<proteinExistence type="inferred from homology"/>
<dbReference type="GO" id="GO:0005886">
    <property type="term" value="C:plasma membrane"/>
    <property type="evidence" value="ECO:0007669"/>
    <property type="project" value="TreeGrafter"/>
</dbReference>
<dbReference type="SUPFAM" id="SSF111369">
    <property type="entry name" value="HlyD-like secretion proteins"/>
    <property type="match status" value="1"/>
</dbReference>
<dbReference type="GO" id="GO:0022857">
    <property type="term" value="F:transmembrane transporter activity"/>
    <property type="evidence" value="ECO:0007669"/>
    <property type="project" value="InterPro"/>
</dbReference>
<comment type="subcellular location">
    <subcellularLocation>
        <location evidence="1">Cell envelope</location>
    </subcellularLocation>
</comment>